<dbReference type="InterPro" id="IPR005519">
    <property type="entry name" value="Acid_phosphat_B-like"/>
</dbReference>
<evidence type="ECO:0000313" key="5">
    <source>
        <dbReference type="EMBL" id="KAE7998631.1"/>
    </source>
</evidence>
<dbReference type="Pfam" id="PF03767">
    <property type="entry name" value="Acid_phosphat_B"/>
    <property type="match status" value="1"/>
</dbReference>
<dbReference type="InterPro" id="IPR014403">
    <property type="entry name" value="APS1/VSP"/>
</dbReference>
<dbReference type="PIRSF" id="PIRSF002674">
    <property type="entry name" value="VSP"/>
    <property type="match status" value="1"/>
</dbReference>
<feature type="signal peptide" evidence="4">
    <location>
        <begin position="1"/>
        <end position="23"/>
    </location>
</feature>
<gene>
    <name evidence="5" type="ORF">FH972_003157</name>
</gene>
<dbReference type="PANTHER" id="PTHR31284:SF10">
    <property type="entry name" value="ACID PHOSPHATASE-LIKE PROTEIN"/>
    <property type="match status" value="1"/>
</dbReference>
<dbReference type="InterPro" id="IPR023214">
    <property type="entry name" value="HAD_sf"/>
</dbReference>
<evidence type="ECO:0000256" key="3">
    <source>
        <dbReference type="PIRNR" id="PIRNR002674"/>
    </source>
</evidence>
<dbReference type="PANTHER" id="PTHR31284">
    <property type="entry name" value="ACID PHOSPHATASE-LIKE PROTEIN"/>
    <property type="match status" value="1"/>
</dbReference>
<dbReference type="GO" id="GO:0003993">
    <property type="term" value="F:acid phosphatase activity"/>
    <property type="evidence" value="ECO:0007669"/>
    <property type="project" value="InterPro"/>
</dbReference>
<dbReference type="EMBL" id="CM017321">
    <property type="protein sequence ID" value="KAE7998631.1"/>
    <property type="molecule type" value="Genomic_DNA"/>
</dbReference>
<protein>
    <recommendedName>
        <fullName evidence="7">Acid phosphatase</fullName>
    </recommendedName>
</protein>
<evidence type="ECO:0000256" key="2">
    <source>
        <dbReference type="ARBA" id="ARBA00023180"/>
    </source>
</evidence>
<keyword evidence="3" id="KW-0758">Storage protein</keyword>
<dbReference type="OrthoDB" id="59415at2759"/>
<name>A0A5N6QJH8_9ROSI</name>
<keyword evidence="2" id="KW-0325">Glycoprotein</keyword>
<evidence type="ECO:0008006" key="7">
    <source>
        <dbReference type="Google" id="ProtNLM"/>
    </source>
</evidence>
<sequence length="269" mass="30136">MASGQSLVPTILLLLCIVSTAVAHSIIQVVSGDGKIRIDDNLYCESWRLSIETNDFGNWSTVPERCKSFVQDYMTGDRYPSDLEFVALDSLTFAKTVELTGDGKDVWVFDIDETLLSNMPYYATIGFGTETYNETSWDDWVALGEAPALAASLKLYKELQQLGFTIVLLTGRDEYQRNVTVKNLLAAGYTDWETLFLRATEDEGKKAIVYKSEKRAELVSEGYRIHGNSGDQWSDLLGYPVANRDKACMPNHVAILCYQVVYFNPSRVG</sequence>
<dbReference type="InterPro" id="IPR010028">
    <property type="entry name" value="Acid_phosphatase_pln"/>
</dbReference>
<evidence type="ECO:0000256" key="4">
    <source>
        <dbReference type="SAM" id="SignalP"/>
    </source>
</evidence>
<comment type="similarity">
    <text evidence="3">Belongs to the APS1/VSP family.</text>
</comment>
<proteinExistence type="inferred from homology"/>
<accession>A0A5N6QJH8</accession>
<evidence type="ECO:0000313" key="6">
    <source>
        <dbReference type="Proteomes" id="UP000327013"/>
    </source>
</evidence>
<dbReference type="GO" id="GO:0045735">
    <property type="term" value="F:nutrient reservoir activity"/>
    <property type="evidence" value="ECO:0007669"/>
    <property type="project" value="UniProtKB-UniRule"/>
</dbReference>
<feature type="chain" id="PRO_5024378788" description="Acid phosphatase" evidence="4">
    <location>
        <begin position="24"/>
        <end position="269"/>
    </location>
</feature>
<dbReference type="AlphaFoldDB" id="A0A5N6QJH8"/>
<evidence type="ECO:0000256" key="1">
    <source>
        <dbReference type="ARBA" id="ARBA00022729"/>
    </source>
</evidence>
<comment type="function">
    <text evidence="3">May function as somatic storage protein during early seedling development.</text>
</comment>
<reference evidence="5 6" key="1">
    <citation type="submission" date="2019-06" db="EMBL/GenBank/DDBJ databases">
        <title>A chromosomal-level reference genome of Carpinus fangiana (Coryloideae, Betulaceae).</title>
        <authorList>
            <person name="Yang X."/>
            <person name="Wang Z."/>
            <person name="Zhang L."/>
            <person name="Hao G."/>
            <person name="Liu J."/>
            <person name="Yang Y."/>
        </authorList>
    </citation>
    <scope>NUCLEOTIDE SEQUENCE [LARGE SCALE GENOMIC DNA]</scope>
    <source>
        <strain evidence="5">Cfa_2016G</strain>
        <tissue evidence="5">Leaf</tissue>
    </source>
</reference>
<dbReference type="InterPro" id="IPR036412">
    <property type="entry name" value="HAD-like_sf"/>
</dbReference>
<dbReference type="Proteomes" id="UP000327013">
    <property type="component" value="Chromosome 1"/>
</dbReference>
<keyword evidence="1 4" id="KW-0732">Signal</keyword>
<dbReference type="CDD" id="cd07535">
    <property type="entry name" value="HAD_VSP"/>
    <property type="match status" value="1"/>
</dbReference>
<keyword evidence="6" id="KW-1185">Reference proteome</keyword>
<dbReference type="Gene3D" id="3.40.50.1000">
    <property type="entry name" value="HAD superfamily/HAD-like"/>
    <property type="match status" value="1"/>
</dbReference>
<dbReference type="SUPFAM" id="SSF56784">
    <property type="entry name" value="HAD-like"/>
    <property type="match status" value="1"/>
</dbReference>
<dbReference type="NCBIfam" id="TIGR01675">
    <property type="entry name" value="plant-AP"/>
    <property type="match status" value="1"/>
</dbReference>
<organism evidence="5 6">
    <name type="scientific">Carpinus fangiana</name>
    <dbReference type="NCBI Taxonomy" id="176857"/>
    <lineage>
        <taxon>Eukaryota</taxon>
        <taxon>Viridiplantae</taxon>
        <taxon>Streptophyta</taxon>
        <taxon>Embryophyta</taxon>
        <taxon>Tracheophyta</taxon>
        <taxon>Spermatophyta</taxon>
        <taxon>Magnoliopsida</taxon>
        <taxon>eudicotyledons</taxon>
        <taxon>Gunneridae</taxon>
        <taxon>Pentapetalae</taxon>
        <taxon>rosids</taxon>
        <taxon>fabids</taxon>
        <taxon>Fagales</taxon>
        <taxon>Betulaceae</taxon>
        <taxon>Carpinus</taxon>
    </lineage>
</organism>